<dbReference type="Proteomes" id="UP000024376">
    <property type="component" value="Unassembled WGS sequence"/>
</dbReference>
<organism evidence="2 3">
    <name type="scientific">Hypocrea jecorina (strain ATCC 56765 / BCRC 32924 / NRRL 11460 / Rut C-30)</name>
    <name type="common">Trichoderma reesei</name>
    <dbReference type="NCBI Taxonomy" id="1344414"/>
    <lineage>
        <taxon>Eukaryota</taxon>
        <taxon>Fungi</taxon>
        <taxon>Dikarya</taxon>
        <taxon>Ascomycota</taxon>
        <taxon>Pezizomycotina</taxon>
        <taxon>Sordariomycetes</taxon>
        <taxon>Hypocreomycetidae</taxon>
        <taxon>Hypocreales</taxon>
        <taxon>Hypocreaceae</taxon>
        <taxon>Trichoderma</taxon>
    </lineage>
</organism>
<dbReference type="HOGENOM" id="CLU_2074828_0_0_1"/>
<evidence type="ECO:0000313" key="2">
    <source>
        <dbReference type="EMBL" id="ETS00644.1"/>
    </source>
</evidence>
<protein>
    <submittedName>
        <fullName evidence="2">Uncharacterized protein</fullName>
    </submittedName>
</protein>
<feature type="region of interest" description="Disordered" evidence="1">
    <location>
        <begin position="45"/>
        <end position="101"/>
    </location>
</feature>
<name>A0A024S5N1_HYPJR</name>
<sequence>MLSYLPTQHLELSASIHPHGSIGFDVLSGATPVSHWAAWALTASPGPPGARCSVRPSDPRTAPGPRAQSQSGLPALHVALSQTEPSPHETRGAAETPSIQAKLQRNTCRCRSGSLASC</sequence>
<dbReference type="EMBL" id="KI911151">
    <property type="protein sequence ID" value="ETS00644.1"/>
    <property type="molecule type" value="Genomic_DNA"/>
</dbReference>
<evidence type="ECO:0000313" key="3">
    <source>
        <dbReference type="Proteomes" id="UP000024376"/>
    </source>
</evidence>
<evidence type="ECO:0000256" key="1">
    <source>
        <dbReference type="SAM" id="MobiDB-lite"/>
    </source>
</evidence>
<gene>
    <name evidence="2" type="ORF">M419DRAFT_123875</name>
</gene>
<dbReference type="KEGG" id="trr:M419DRAFT_123875"/>
<reference evidence="3" key="1">
    <citation type="journal article" date="2013" name="Ind. Biotechnol.">
        <title>Comparative genomics analysis of Trichoderma reesei strains.</title>
        <authorList>
            <person name="Koike H."/>
            <person name="Aerts A."/>
            <person name="LaButti K."/>
            <person name="Grigoriev I.V."/>
            <person name="Baker S.E."/>
        </authorList>
    </citation>
    <scope>NUCLEOTIDE SEQUENCE [LARGE SCALE GENOMIC DNA]</scope>
    <source>
        <strain evidence="3">ATCC 56765 / BCRC 32924 / NRRL 11460 / Rut C-30</strain>
    </source>
</reference>
<dbReference type="AlphaFoldDB" id="A0A024S5N1"/>
<proteinExistence type="predicted"/>
<accession>A0A024S5N1</accession>